<sequence length="178" mass="21166">MSFKPAKPRINKPRLLWKWNPRRAVWDPYHRITWTEAGRRKEKTIRLDWQGDSQKLDELFWQCESGRHQTQRPAPSKYCWKELVIAWRTDPRIQSNLAASTKASYRRDMDAILFKNADKYVRKTQRQHVRAAHAALHVTPRKADKYLQTISLLWNFGAEKLDWPLGENPAKGIEKYGR</sequence>
<gene>
    <name evidence="2" type="ORF">PEV8663_03640</name>
</gene>
<dbReference type="GO" id="GO:0003677">
    <property type="term" value="F:DNA binding"/>
    <property type="evidence" value="ECO:0007669"/>
    <property type="project" value="UniProtKB-KW"/>
</dbReference>
<protein>
    <recommendedName>
        <fullName evidence="4">Core-binding (CB) domain-containing protein</fullName>
    </recommendedName>
</protein>
<organism evidence="2 3">
    <name type="scientific">Pelagimonas varians</name>
    <dbReference type="NCBI Taxonomy" id="696760"/>
    <lineage>
        <taxon>Bacteria</taxon>
        <taxon>Pseudomonadati</taxon>
        <taxon>Pseudomonadota</taxon>
        <taxon>Alphaproteobacteria</taxon>
        <taxon>Rhodobacterales</taxon>
        <taxon>Roseobacteraceae</taxon>
        <taxon>Pelagimonas</taxon>
    </lineage>
</organism>
<keyword evidence="1" id="KW-0238">DNA-binding</keyword>
<name>A0A238KYF2_9RHOB</name>
<dbReference type="AlphaFoldDB" id="A0A238KYF2"/>
<evidence type="ECO:0000313" key="2">
    <source>
        <dbReference type="EMBL" id="SMX47809.1"/>
    </source>
</evidence>
<dbReference type="EMBL" id="FXYH01000016">
    <property type="protein sequence ID" value="SMX47809.1"/>
    <property type="molecule type" value="Genomic_DNA"/>
</dbReference>
<keyword evidence="3" id="KW-1185">Reference proteome</keyword>
<proteinExistence type="predicted"/>
<evidence type="ECO:0000256" key="1">
    <source>
        <dbReference type="ARBA" id="ARBA00023125"/>
    </source>
</evidence>
<accession>A0A238KYF2</accession>
<reference evidence="2 3" key="1">
    <citation type="submission" date="2017-05" db="EMBL/GenBank/DDBJ databases">
        <authorList>
            <person name="Song R."/>
            <person name="Chenine A.L."/>
            <person name="Ruprecht R.M."/>
        </authorList>
    </citation>
    <scope>NUCLEOTIDE SEQUENCE [LARGE SCALE GENOMIC DNA]</scope>
    <source>
        <strain evidence="2 3">CECT 8663</strain>
    </source>
</reference>
<evidence type="ECO:0008006" key="4">
    <source>
        <dbReference type="Google" id="ProtNLM"/>
    </source>
</evidence>
<dbReference type="Proteomes" id="UP000220836">
    <property type="component" value="Unassembled WGS sequence"/>
</dbReference>
<dbReference type="Gene3D" id="1.10.150.130">
    <property type="match status" value="1"/>
</dbReference>
<dbReference type="InterPro" id="IPR010998">
    <property type="entry name" value="Integrase_recombinase_N"/>
</dbReference>
<evidence type="ECO:0000313" key="3">
    <source>
        <dbReference type="Proteomes" id="UP000220836"/>
    </source>
</evidence>